<dbReference type="Pfam" id="PF01339">
    <property type="entry name" value="CheB_methylest"/>
    <property type="match status" value="1"/>
</dbReference>
<evidence type="ECO:0000313" key="7">
    <source>
        <dbReference type="EMBL" id="MBP0481392.1"/>
    </source>
</evidence>
<gene>
    <name evidence="7" type="ORF">J5474_02660</name>
</gene>
<evidence type="ECO:0000256" key="5">
    <source>
        <dbReference type="PROSITE-ProRule" id="PRU00050"/>
    </source>
</evidence>
<dbReference type="GO" id="GO:0000156">
    <property type="term" value="F:phosphorelay response regulator activity"/>
    <property type="evidence" value="ECO:0007669"/>
    <property type="project" value="InterPro"/>
</dbReference>
<evidence type="ECO:0000259" key="6">
    <source>
        <dbReference type="PROSITE" id="PS50122"/>
    </source>
</evidence>
<sequence length="371" mass="39469">MKSVVIAIPNPYQARRLARLITEQPDFRVTACAHDLMNTYNEVEASLPRAVLIADTLAEMPEFEVMRALFSSLDVRWMVVTAGRDPTRAVGIPARSPRPPGSADLFTIASDAPEETLLRQLRALTFRPHSRPPSQRVPAADLQIGEQVTLRHHRPEANQTVLTHRPGGTGPAYGGAIILIGASTGGVDALLNILGHFPVNCAPTLVVQHTGSGFGASLAALLDRQCPPRVELATDGKPLRPGVVTVGAGTRRHLVMLDGQGRECGLQGTEAIAGHVPSVDRLFQSCVPVARRVVAALLTGMGRDGADGLKTLRDAGARTFSQDEESCVVYGMPRAAAELGAAMEVLPLDRIGPALLQAASTPVRGTMEIPR</sequence>
<dbReference type="GO" id="GO:0006935">
    <property type="term" value="P:chemotaxis"/>
    <property type="evidence" value="ECO:0007669"/>
    <property type="project" value="UniProtKB-UniRule"/>
</dbReference>
<dbReference type="InterPro" id="IPR000673">
    <property type="entry name" value="Sig_transdc_resp-reg_Me-estase"/>
</dbReference>
<feature type="active site" evidence="5">
    <location>
        <position position="304"/>
    </location>
</feature>
<dbReference type="AlphaFoldDB" id="A0A940MNS2"/>
<dbReference type="RefSeq" id="WP_209359041.1">
    <property type="nucleotide sequence ID" value="NZ_JAGISH010000001.1"/>
</dbReference>
<evidence type="ECO:0000256" key="3">
    <source>
        <dbReference type="ARBA" id="ARBA00039140"/>
    </source>
</evidence>
<evidence type="ECO:0000256" key="2">
    <source>
        <dbReference type="ARBA" id="ARBA00022801"/>
    </source>
</evidence>
<feature type="active site" evidence="5">
    <location>
        <position position="209"/>
    </location>
</feature>
<reference evidence="7" key="1">
    <citation type="submission" date="2021-03" db="EMBL/GenBank/DDBJ databases">
        <title>Sagittula salina sp. nov. strain M10.9X isolated from the marine waste.</title>
        <authorList>
            <person name="Satari L."/>
            <person name="Molina-Menor E."/>
            <person name="Vidal-Verdu A."/>
            <person name="Pascual J."/>
            <person name="Pereto J."/>
            <person name="Porcar M."/>
        </authorList>
    </citation>
    <scope>NUCLEOTIDE SEQUENCE</scope>
    <source>
        <strain evidence="7">M10.9X</strain>
    </source>
</reference>
<dbReference type="CDD" id="cd16432">
    <property type="entry name" value="CheB_Rec"/>
    <property type="match status" value="1"/>
</dbReference>
<dbReference type="GO" id="GO:0008984">
    <property type="term" value="F:protein-glutamate methylesterase activity"/>
    <property type="evidence" value="ECO:0007669"/>
    <property type="project" value="UniProtKB-EC"/>
</dbReference>
<protein>
    <recommendedName>
        <fullName evidence="3">protein-glutamate methylesterase</fullName>
        <ecNumber evidence="3">3.1.1.61</ecNumber>
    </recommendedName>
</protein>
<dbReference type="EMBL" id="JAGISH010000001">
    <property type="protein sequence ID" value="MBP0481392.1"/>
    <property type="molecule type" value="Genomic_DNA"/>
</dbReference>
<comment type="catalytic activity">
    <reaction evidence="4">
        <text>[protein]-L-glutamate 5-O-methyl ester + H2O = L-glutamyl-[protein] + methanol + H(+)</text>
        <dbReference type="Rhea" id="RHEA:23236"/>
        <dbReference type="Rhea" id="RHEA-COMP:10208"/>
        <dbReference type="Rhea" id="RHEA-COMP:10311"/>
        <dbReference type="ChEBI" id="CHEBI:15377"/>
        <dbReference type="ChEBI" id="CHEBI:15378"/>
        <dbReference type="ChEBI" id="CHEBI:17790"/>
        <dbReference type="ChEBI" id="CHEBI:29973"/>
        <dbReference type="ChEBI" id="CHEBI:82795"/>
        <dbReference type="EC" id="3.1.1.61"/>
    </reaction>
</comment>
<evidence type="ECO:0000256" key="4">
    <source>
        <dbReference type="ARBA" id="ARBA00048267"/>
    </source>
</evidence>
<dbReference type="SUPFAM" id="SSF52738">
    <property type="entry name" value="Methylesterase CheB, C-terminal domain"/>
    <property type="match status" value="1"/>
</dbReference>
<feature type="active site" evidence="5">
    <location>
        <position position="183"/>
    </location>
</feature>
<name>A0A940MNS2_9RHOB</name>
<dbReference type="Proteomes" id="UP000675940">
    <property type="component" value="Unassembled WGS sequence"/>
</dbReference>
<dbReference type="PROSITE" id="PS50122">
    <property type="entry name" value="CHEB"/>
    <property type="match status" value="1"/>
</dbReference>
<feature type="domain" description="CheB-type methylesterase" evidence="6">
    <location>
        <begin position="171"/>
        <end position="362"/>
    </location>
</feature>
<keyword evidence="1 5" id="KW-0145">Chemotaxis</keyword>
<dbReference type="PANTHER" id="PTHR42872:SF6">
    <property type="entry name" value="PROTEIN-GLUTAMATE METHYLESTERASE_PROTEIN-GLUTAMINE GLUTAMINASE"/>
    <property type="match status" value="1"/>
</dbReference>
<evidence type="ECO:0000313" key="8">
    <source>
        <dbReference type="Proteomes" id="UP000675940"/>
    </source>
</evidence>
<dbReference type="InterPro" id="IPR008248">
    <property type="entry name" value="CheB-like"/>
</dbReference>
<accession>A0A940MNS2</accession>
<organism evidence="7 8">
    <name type="scientific">Sagittula salina</name>
    <dbReference type="NCBI Taxonomy" id="2820268"/>
    <lineage>
        <taxon>Bacteria</taxon>
        <taxon>Pseudomonadati</taxon>
        <taxon>Pseudomonadota</taxon>
        <taxon>Alphaproteobacteria</taxon>
        <taxon>Rhodobacterales</taxon>
        <taxon>Roseobacteraceae</taxon>
        <taxon>Sagittula</taxon>
    </lineage>
</organism>
<comment type="caution">
    <text evidence="7">The sequence shown here is derived from an EMBL/GenBank/DDBJ whole genome shotgun (WGS) entry which is preliminary data.</text>
</comment>
<dbReference type="InterPro" id="IPR035909">
    <property type="entry name" value="CheB_C"/>
</dbReference>
<dbReference type="GO" id="GO:0005737">
    <property type="term" value="C:cytoplasm"/>
    <property type="evidence" value="ECO:0007669"/>
    <property type="project" value="InterPro"/>
</dbReference>
<keyword evidence="8" id="KW-1185">Reference proteome</keyword>
<dbReference type="EC" id="3.1.1.61" evidence="3"/>
<dbReference type="PANTHER" id="PTHR42872">
    <property type="entry name" value="PROTEIN-GLUTAMATE METHYLESTERASE/PROTEIN-GLUTAMINE GLUTAMINASE"/>
    <property type="match status" value="1"/>
</dbReference>
<dbReference type="PIRSF" id="PIRSF000876">
    <property type="entry name" value="RR_chemtxs_CheB"/>
    <property type="match status" value="1"/>
</dbReference>
<dbReference type="Gene3D" id="3.40.50.180">
    <property type="entry name" value="Methylesterase CheB, C-terminal domain"/>
    <property type="match status" value="1"/>
</dbReference>
<evidence type="ECO:0000256" key="1">
    <source>
        <dbReference type="ARBA" id="ARBA00022500"/>
    </source>
</evidence>
<proteinExistence type="predicted"/>
<keyword evidence="2 5" id="KW-0378">Hydrolase</keyword>